<evidence type="ECO:0000256" key="4">
    <source>
        <dbReference type="ARBA" id="ARBA00023004"/>
    </source>
</evidence>
<sequence length="439" mass="48879">MSLSDVRRRLPVVASLPAPANRWLTHEDRREAKAPRWAVWELTLACDQHCAHCGPRAGHKRPDELSTEECLKVVRELAELGCGEVVLIGGEAYLRNDFILIIRAIREAGMACTMTTGGLNLTQERAEAMIEAGIGSVTFSIDGLEATHDRLRGVQGSWQRAFAAMRRIRAAGGKIASNTQINALTRHELLPLFELLADEGIHSWQLQITVPHGNAADHPEILLQPHMFIDIFATLEQVLDRCEARKVRLWPGNNLGYFGPLERRLRQSQRKHWRGCTAGVSVMGIESDGAIKNCPSLGGGTNIGGNWRVHGVKKVWEESYQLGYIRARTVDDLWGYCRECYYAETCMAGCTAAAEPLLGRPGNNPFCHHRALMMDRAGLRERIEQIRGAGGKSFDNGLFRVIREHVDPELREKHGPVAIEEPRVSRLEEPYGAGHTVAL</sequence>
<evidence type="ECO:0000313" key="7">
    <source>
        <dbReference type="EMBL" id="SFF23105.1"/>
    </source>
</evidence>
<dbReference type="PANTHER" id="PTHR11228">
    <property type="entry name" value="RADICAL SAM DOMAIN PROTEIN"/>
    <property type="match status" value="1"/>
</dbReference>
<dbReference type="EMBL" id="FOMX01000037">
    <property type="protein sequence ID" value="SFF23105.1"/>
    <property type="molecule type" value="Genomic_DNA"/>
</dbReference>
<gene>
    <name evidence="7" type="ORF">SAMN02745121_07622</name>
</gene>
<keyword evidence="3" id="KW-0479">Metal-binding</keyword>
<evidence type="ECO:0000313" key="8">
    <source>
        <dbReference type="Proteomes" id="UP000199400"/>
    </source>
</evidence>
<dbReference type="NCBIfam" id="TIGR04085">
    <property type="entry name" value="rSAM_more_4Fe4S"/>
    <property type="match status" value="1"/>
</dbReference>
<dbReference type="SUPFAM" id="SSF102114">
    <property type="entry name" value="Radical SAM enzymes"/>
    <property type="match status" value="1"/>
</dbReference>
<dbReference type="InterPro" id="IPR058240">
    <property type="entry name" value="rSAM_sf"/>
</dbReference>
<evidence type="ECO:0000256" key="5">
    <source>
        <dbReference type="ARBA" id="ARBA00023014"/>
    </source>
</evidence>
<organism evidence="7 8">
    <name type="scientific">Nannocystis exedens</name>
    <dbReference type="NCBI Taxonomy" id="54"/>
    <lineage>
        <taxon>Bacteria</taxon>
        <taxon>Pseudomonadati</taxon>
        <taxon>Myxococcota</taxon>
        <taxon>Polyangia</taxon>
        <taxon>Nannocystales</taxon>
        <taxon>Nannocystaceae</taxon>
        <taxon>Nannocystis</taxon>
    </lineage>
</organism>
<dbReference type="RefSeq" id="WP_096325528.1">
    <property type="nucleotide sequence ID" value="NZ_FOMX01000037.1"/>
</dbReference>
<dbReference type="InterPro" id="IPR013785">
    <property type="entry name" value="Aldolase_TIM"/>
</dbReference>
<keyword evidence="2" id="KW-0949">S-adenosyl-L-methionine</keyword>
<dbReference type="CDD" id="cd01335">
    <property type="entry name" value="Radical_SAM"/>
    <property type="match status" value="1"/>
</dbReference>
<dbReference type="GO" id="GO:0003824">
    <property type="term" value="F:catalytic activity"/>
    <property type="evidence" value="ECO:0007669"/>
    <property type="project" value="InterPro"/>
</dbReference>
<dbReference type="InterPro" id="IPR050377">
    <property type="entry name" value="Radical_SAM_PqqE_MftC-like"/>
</dbReference>
<keyword evidence="4" id="KW-0408">Iron</keyword>
<protein>
    <submittedName>
        <fullName evidence="7">Radical SAM additional 4Fe4S-binding SPASM domain-containing protein</fullName>
    </submittedName>
</protein>
<dbReference type="InterPro" id="IPR007197">
    <property type="entry name" value="rSAM"/>
</dbReference>
<accession>A0A1I2GZ99</accession>
<keyword evidence="8" id="KW-1185">Reference proteome</keyword>
<evidence type="ECO:0000256" key="1">
    <source>
        <dbReference type="ARBA" id="ARBA00001966"/>
    </source>
</evidence>
<comment type="cofactor">
    <cofactor evidence="1">
        <name>[4Fe-4S] cluster</name>
        <dbReference type="ChEBI" id="CHEBI:49883"/>
    </cofactor>
</comment>
<dbReference type="SMART" id="SM00729">
    <property type="entry name" value="Elp3"/>
    <property type="match status" value="1"/>
</dbReference>
<dbReference type="SFLD" id="SFLDS00029">
    <property type="entry name" value="Radical_SAM"/>
    <property type="match status" value="1"/>
</dbReference>
<evidence type="ECO:0000256" key="2">
    <source>
        <dbReference type="ARBA" id="ARBA00022691"/>
    </source>
</evidence>
<name>A0A1I2GZ99_9BACT</name>
<dbReference type="GO" id="GO:0046872">
    <property type="term" value="F:metal ion binding"/>
    <property type="evidence" value="ECO:0007669"/>
    <property type="project" value="UniProtKB-KW"/>
</dbReference>
<dbReference type="SFLD" id="SFLDG01067">
    <property type="entry name" value="SPASM/twitch_domain_containing"/>
    <property type="match status" value="1"/>
</dbReference>
<dbReference type="STRING" id="54.SAMN02745121_07622"/>
<proteinExistence type="predicted"/>
<evidence type="ECO:0000259" key="6">
    <source>
        <dbReference type="PROSITE" id="PS51918"/>
    </source>
</evidence>
<evidence type="ECO:0000256" key="3">
    <source>
        <dbReference type="ARBA" id="ARBA00022723"/>
    </source>
</evidence>
<dbReference type="Pfam" id="PF04055">
    <property type="entry name" value="Radical_SAM"/>
    <property type="match status" value="1"/>
</dbReference>
<dbReference type="PANTHER" id="PTHR11228:SF22">
    <property type="entry name" value="PEPTIDE BIOSYNTHESIS PROTEIN YYDG-RELATED"/>
    <property type="match status" value="1"/>
</dbReference>
<dbReference type="SFLD" id="SFLDG01386">
    <property type="entry name" value="main_SPASM_domain-containing"/>
    <property type="match status" value="1"/>
</dbReference>
<dbReference type="PROSITE" id="PS51918">
    <property type="entry name" value="RADICAL_SAM"/>
    <property type="match status" value="1"/>
</dbReference>
<keyword evidence="5" id="KW-0411">Iron-sulfur</keyword>
<reference evidence="8" key="1">
    <citation type="submission" date="2016-10" db="EMBL/GenBank/DDBJ databases">
        <authorList>
            <person name="Varghese N."/>
            <person name="Submissions S."/>
        </authorList>
    </citation>
    <scope>NUCLEOTIDE SEQUENCE [LARGE SCALE GENOMIC DNA]</scope>
    <source>
        <strain evidence="8">ATCC 25963</strain>
    </source>
</reference>
<dbReference type="Proteomes" id="UP000199400">
    <property type="component" value="Unassembled WGS sequence"/>
</dbReference>
<dbReference type="InterPro" id="IPR023885">
    <property type="entry name" value="4Fe4S-binding_SPASM_dom"/>
</dbReference>
<dbReference type="Gene3D" id="3.20.20.70">
    <property type="entry name" value="Aldolase class I"/>
    <property type="match status" value="1"/>
</dbReference>
<dbReference type="OrthoDB" id="9782387at2"/>
<dbReference type="InterPro" id="IPR006638">
    <property type="entry name" value="Elp3/MiaA/NifB-like_rSAM"/>
</dbReference>
<dbReference type="AlphaFoldDB" id="A0A1I2GZ99"/>
<dbReference type="GO" id="GO:0051536">
    <property type="term" value="F:iron-sulfur cluster binding"/>
    <property type="evidence" value="ECO:0007669"/>
    <property type="project" value="UniProtKB-KW"/>
</dbReference>
<feature type="domain" description="Radical SAM core" evidence="6">
    <location>
        <begin position="32"/>
        <end position="248"/>
    </location>
</feature>